<protein>
    <recommendedName>
        <fullName evidence="2">ABM domain-containing protein</fullName>
    </recommendedName>
</protein>
<keyword evidence="4" id="KW-1185">Reference proteome</keyword>
<evidence type="ECO:0000256" key="1">
    <source>
        <dbReference type="SAM" id="Phobius"/>
    </source>
</evidence>
<dbReference type="AlphaFoldDB" id="A0A1U7CU08"/>
<proteinExistence type="predicted"/>
<evidence type="ECO:0000313" key="3">
    <source>
        <dbReference type="EMBL" id="APW62412.1"/>
    </source>
</evidence>
<dbReference type="STRING" id="1387353.BSF38_03951"/>
<dbReference type="Proteomes" id="UP000186309">
    <property type="component" value="Chromosome"/>
</dbReference>
<dbReference type="SUPFAM" id="SSF54909">
    <property type="entry name" value="Dimeric alpha+beta barrel"/>
    <property type="match status" value="2"/>
</dbReference>
<feature type="domain" description="ABM" evidence="2">
    <location>
        <begin position="5"/>
        <end position="93"/>
    </location>
</feature>
<sequence length="316" mass="34805">MSSPAVMIATARIRPGAEDAFAAWKGRYDAVVAAFPGFNSSDVLPPGEHDDTWTILLNFDSKEHVTAWQQSGERAAILAELTPLTIGGGLGEVMQTESLDAERPGTTVTQVIFSQIKPGMEDGYREWAARMQQAQARYPGYQGTYLQPPAPGGFHWITMLRFQTAEQLNAWMAAPERSAMLKEAEAFVEGEELLRLATSFPGWVRINPETGKGPPDWMTALLVLLGLYPVVALELLYLNPLLAGLVPALGVFIGNVLSVAATSFLTMPFLVRNFDWWLFTDLKRSDRATAIGLAILAALFAVEILFFVWLFKWHSG</sequence>
<keyword evidence="1" id="KW-1133">Transmembrane helix</keyword>
<dbReference type="InterPro" id="IPR038762">
    <property type="entry name" value="ABM_predict"/>
</dbReference>
<feature type="transmembrane region" description="Helical" evidence="1">
    <location>
        <begin position="245"/>
        <end position="270"/>
    </location>
</feature>
<evidence type="ECO:0000313" key="4">
    <source>
        <dbReference type="Proteomes" id="UP000186309"/>
    </source>
</evidence>
<feature type="transmembrane region" description="Helical" evidence="1">
    <location>
        <begin position="217"/>
        <end position="238"/>
    </location>
</feature>
<dbReference type="RefSeq" id="WP_083713102.1">
    <property type="nucleotide sequence ID" value="NZ_CP019082.1"/>
</dbReference>
<dbReference type="OrthoDB" id="1494254at2"/>
<gene>
    <name evidence="3" type="ORF">BSF38_03951</name>
</gene>
<accession>A0A1U7CU08</accession>
<dbReference type="InterPro" id="IPR011008">
    <property type="entry name" value="Dimeric_a/b-barrel"/>
</dbReference>
<organism evidence="3 4">
    <name type="scientific">Paludisphaera borealis</name>
    <dbReference type="NCBI Taxonomy" id="1387353"/>
    <lineage>
        <taxon>Bacteria</taxon>
        <taxon>Pseudomonadati</taxon>
        <taxon>Planctomycetota</taxon>
        <taxon>Planctomycetia</taxon>
        <taxon>Isosphaerales</taxon>
        <taxon>Isosphaeraceae</taxon>
        <taxon>Paludisphaera</taxon>
    </lineage>
</organism>
<keyword evidence="1" id="KW-0812">Transmembrane</keyword>
<dbReference type="Gene3D" id="3.30.70.100">
    <property type="match status" value="2"/>
</dbReference>
<keyword evidence="1" id="KW-0472">Membrane</keyword>
<dbReference type="EMBL" id="CP019082">
    <property type="protein sequence ID" value="APW62412.1"/>
    <property type="molecule type" value="Genomic_DNA"/>
</dbReference>
<dbReference type="InterPro" id="IPR007138">
    <property type="entry name" value="ABM_dom"/>
</dbReference>
<feature type="transmembrane region" description="Helical" evidence="1">
    <location>
        <begin position="290"/>
        <end position="311"/>
    </location>
</feature>
<dbReference type="PANTHER" id="PTHR40057:SF1">
    <property type="entry name" value="SLR1162 PROTEIN"/>
    <property type="match status" value="1"/>
</dbReference>
<dbReference type="PROSITE" id="PS51725">
    <property type="entry name" value="ABM"/>
    <property type="match status" value="1"/>
</dbReference>
<evidence type="ECO:0000259" key="2">
    <source>
        <dbReference type="PROSITE" id="PS51725"/>
    </source>
</evidence>
<reference evidence="4" key="1">
    <citation type="submission" date="2016-12" db="EMBL/GenBank/DDBJ databases">
        <title>Comparative genomics of four Isosphaeraceae planctomycetes: a common pool of plasmids and glycoside hydrolase genes.</title>
        <authorList>
            <person name="Ivanova A."/>
        </authorList>
    </citation>
    <scope>NUCLEOTIDE SEQUENCE [LARGE SCALE GENOMIC DNA]</scope>
    <source>
        <strain evidence="4">PX4</strain>
    </source>
</reference>
<name>A0A1U7CU08_9BACT</name>
<dbReference type="KEGG" id="pbor:BSF38_03951"/>
<dbReference type="PANTHER" id="PTHR40057">
    <property type="entry name" value="SLR1162 PROTEIN"/>
    <property type="match status" value="1"/>
</dbReference>
<dbReference type="Pfam" id="PF03992">
    <property type="entry name" value="ABM"/>
    <property type="match status" value="2"/>
</dbReference>